<accession>A0A8H7CFQ9</accession>
<dbReference type="AlphaFoldDB" id="A0A8H7CFQ9"/>
<organism evidence="2 3">
    <name type="scientific">Mycena venus</name>
    <dbReference type="NCBI Taxonomy" id="2733690"/>
    <lineage>
        <taxon>Eukaryota</taxon>
        <taxon>Fungi</taxon>
        <taxon>Dikarya</taxon>
        <taxon>Basidiomycota</taxon>
        <taxon>Agaricomycotina</taxon>
        <taxon>Agaricomycetes</taxon>
        <taxon>Agaricomycetidae</taxon>
        <taxon>Agaricales</taxon>
        <taxon>Marasmiineae</taxon>
        <taxon>Mycenaceae</taxon>
        <taxon>Mycena</taxon>
    </lineage>
</organism>
<feature type="domain" description="Azaphilone pigments biosynthesis cluster protein L N-terminal" evidence="1">
    <location>
        <begin position="2"/>
        <end position="92"/>
    </location>
</feature>
<evidence type="ECO:0000259" key="1">
    <source>
        <dbReference type="Pfam" id="PF17111"/>
    </source>
</evidence>
<proteinExistence type="predicted"/>
<protein>
    <submittedName>
        <fullName evidence="2">SesA domain-containing protein</fullName>
    </submittedName>
</protein>
<dbReference type="OrthoDB" id="3001009at2759"/>
<evidence type="ECO:0000313" key="2">
    <source>
        <dbReference type="EMBL" id="KAF7335665.1"/>
    </source>
</evidence>
<gene>
    <name evidence="2" type="ORF">MVEN_02221500</name>
</gene>
<reference evidence="2" key="1">
    <citation type="submission" date="2020-05" db="EMBL/GenBank/DDBJ databases">
        <title>Mycena genomes resolve the evolution of fungal bioluminescence.</title>
        <authorList>
            <person name="Tsai I.J."/>
        </authorList>
    </citation>
    <scope>NUCLEOTIDE SEQUENCE</scope>
    <source>
        <strain evidence="2">CCC161011</strain>
    </source>
</reference>
<dbReference type="Pfam" id="PF17111">
    <property type="entry name" value="PigL_N"/>
    <property type="match status" value="1"/>
</dbReference>
<name>A0A8H7CFQ9_9AGAR</name>
<evidence type="ECO:0000313" key="3">
    <source>
        <dbReference type="Proteomes" id="UP000620124"/>
    </source>
</evidence>
<dbReference type="InterPro" id="IPR031348">
    <property type="entry name" value="PigL_N"/>
</dbReference>
<sequence>MAETLGIVASILQLVDTALKIREHIQDFRHAPEEQQKLLSEMDNLRPLLQELETRIAGNPSSAIIQKMSSPLTAFKLTLEQFIQKLKPVEGRLLKFWKQLNWSLENKKEALERLKKFEQFKTLLNTWLLLDLW</sequence>
<comment type="caution">
    <text evidence="2">The sequence shown here is derived from an EMBL/GenBank/DDBJ whole genome shotgun (WGS) entry which is preliminary data.</text>
</comment>
<dbReference type="Proteomes" id="UP000620124">
    <property type="component" value="Unassembled WGS sequence"/>
</dbReference>
<dbReference type="EMBL" id="JACAZI010000024">
    <property type="protein sequence ID" value="KAF7335665.1"/>
    <property type="molecule type" value="Genomic_DNA"/>
</dbReference>
<keyword evidence="3" id="KW-1185">Reference proteome</keyword>